<keyword evidence="3 14" id="KW-0813">Transport</keyword>
<evidence type="ECO:0000256" key="14">
    <source>
        <dbReference type="PROSITE-ProRule" id="PRU01360"/>
    </source>
</evidence>
<dbReference type="Proteomes" id="UP000321638">
    <property type="component" value="Unassembled WGS sequence"/>
</dbReference>
<evidence type="ECO:0000256" key="4">
    <source>
        <dbReference type="ARBA" id="ARBA00022452"/>
    </source>
</evidence>
<gene>
    <name evidence="20" type="ORF">FHP25_39070</name>
</gene>
<evidence type="ECO:0000256" key="7">
    <source>
        <dbReference type="ARBA" id="ARBA00022729"/>
    </source>
</evidence>
<dbReference type="AlphaFoldDB" id="A0A5C8P869"/>
<keyword evidence="6 14" id="KW-0812">Transmembrane</keyword>
<sequence>MSQSKAPVSLRPMVAGRGGAVAGFVSTLGLALTAAPLAAMAQAPTPPANPEQLPPVTVSGDRQQGDYKVDRASSPKMPEPLRDTPKSVVVIPKELIKEQGATTLRDVLRTTPGISLSTAEGGLALGDRITIRGFDARGDIFIDGMRDPGVTSREAFNVEQVEIVKGPGSAYTGRGATGGSVNIVTKAPLARNLHAGDVTFGTDATKRVTVDVNQVMGDFAAIRLNGMWHDADVAERDKVFQKRWGFAPSLTLGIHSPTRLTLSYYHLSTDDLPDYGHPFDLTRQQPLRVRRDNFYGLTQRDFRRTSADIGTALLEHQFSDTISFRSQFRVGTTTNKYVTSAPEFGAGQPPGTVNANAKTRNSRNTAYANQTDLTVKFDTGSLRHTLVTGIDIAHETAENHPYLVTPTAVRQDLFNPTPSQFWLGTIAPQATFTRFISDSKAIYVFDNVRISEQWEAMAGLRLDNYRTKSKANPGNAVNGLKNNSTFLNWHVGAVYKPRPNGSIYVAVSSSSNPSGEQFDGGAADGGLAAANANLKPERNLSYEIGTKWDVLGERLSLTAALFRIDKTNARVTAPGGTTQVLDGKQRAQGIELGVTGKITDKWSAFGGFTWLDTEVVKSPVPGTKGDRLPNAADVTFSLWSTYQITDRFTVGGLVYYTSARYGGTFAAGPAHVPGYWRFDAMASYKITENVDVRLNVLNITNKLYYDAIYRSTTPFAFVGPGRSALLTTAFKF</sequence>
<keyword evidence="12 20" id="KW-0675">Receptor</keyword>
<dbReference type="GO" id="GO:0009279">
    <property type="term" value="C:cell outer membrane"/>
    <property type="evidence" value="ECO:0007669"/>
    <property type="project" value="UniProtKB-SubCell"/>
</dbReference>
<keyword evidence="9" id="KW-0406">Ion transport</keyword>
<evidence type="ECO:0000259" key="19">
    <source>
        <dbReference type="Pfam" id="PF07715"/>
    </source>
</evidence>
<keyword evidence="8" id="KW-0408">Iron</keyword>
<comment type="subcellular location">
    <subcellularLocation>
        <location evidence="1 14">Cell outer membrane</location>
        <topology evidence="1 14">Multi-pass membrane protein</topology>
    </subcellularLocation>
</comment>
<dbReference type="Pfam" id="PF07715">
    <property type="entry name" value="Plug"/>
    <property type="match status" value="1"/>
</dbReference>
<keyword evidence="11 14" id="KW-0472">Membrane</keyword>
<evidence type="ECO:0000256" key="11">
    <source>
        <dbReference type="ARBA" id="ARBA00023136"/>
    </source>
</evidence>
<evidence type="ECO:0000256" key="2">
    <source>
        <dbReference type="ARBA" id="ARBA00009810"/>
    </source>
</evidence>
<organism evidence="20 21">
    <name type="scientific">Vineibacter terrae</name>
    <dbReference type="NCBI Taxonomy" id="2586908"/>
    <lineage>
        <taxon>Bacteria</taxon>
        <taxon>Pseudomonadati</taxon>
        <taxon>Pseudomonadota</taxon>
        <taxon>Alphaproteobacteria</taxon>
        <taxon>Hyphomicrobiales</taxon>
        <taxon>Vineibacter</taxon>
    </lineage>
</organism>
<dbReference type="InterPro" id="IPR010105">
    <property type="entry name" value="TonB_sidphr_rcpt"/>
</dbReference>
<name>A0A5C8P869_9HYPH</name>
<dbReference type="PANTHER" id="PTHR32552">
    <property type="entry name" value="FERRICHROME IRON RECEPTOR-RELATED"/>
    <property type="match status" value="1"/>
</dbReference>
<accession>A0A5C8P869</accession>
<dbReference type="InterPro" id="IPR012910">
    <property type="entry name" value="Plug_dom"/>
</dbReference>
<evidence type="ECO:0000256" key="10">
    <source>
        <dbReference type="ARBA" id="ARBA00023077"/>
    </source>
</evidence>
<keyword evidence="4 14" id="KW-1134">Transmembrane beta strand</keyword>
<dbReference type="PANTHER" id="PTHR32552:SF89">
    <property type="entry name" value="CATECHOLATE SIDEROPHORE RECEPTOR FIU"/>
    <property type="match status" value="1"/>
</dbReference>
<evidence type="ECO:0000256" key="5">
    <source>
        <dbReference type="ARBA" id="ARBA00022496"/>
    </source>
</evidence>
<evidence type="ECO:0000313" key="20">
    <source>
        <dbReference type="EMBL" id="TXL69440.1"/>
    </source>
</evidence>
<dbReference type="GO" id="GO:0015344">
    <property type="term" value="F:siderophore uptake transmembrane transporter activity"/>
    <property type="evidence" value="ECO:0007669"/>
    <property type="project" value="TreeGrafter"/>
</dbReference>
<evidence type="ECO:0000256" key="1">
    <source>
        <dbReference type="ARBA" id="ARBA00004571"/>
    </source>
</evidence>
<feature type="compositionally biased region" description="Basic and acidic residues" evidence="16">
    <location>
        <begin position="63"/>
        <end position="83"/>
    </location>
</feature>
<dbReference type="RefSeq" id="WP_147852443.1">
    <property type="nucleotide sequence ID" value="NZ_VDUZ01000083.1"/>
</dbReference>
<dbReference type="InterPro" id="IPR036942">
    <property type="entry name" value="Beta-barrel_TonB_sf"/>
</dbReference>
<keyword evidence="7 17" id="KW-0732">Signal</keyword>
<evidence type="ECO:0000256" key="16">
    <source>
        <dbReference type="SAM" id="MobiDB-lite"/>
    </source>
</evidence>
<dbReference type="NCBIfam" id="TIGR01783">
    <property type="entry name" value="TonB-siderophor"/>
    <property type="match status" value="1"/>
</dbReference>
<protein>
    <submittedName>
        <fullName evidence="20">TonB-dependent siderophore receptor</fullName>
    </submittedName>
</protein>
<dbReference type="Gene3D" id="2.170.130.10">
    <property type="entry name" value="TonB-dependent receptor, plug domain"/>
    <property type="match status" value="1"/>
</dbReference>
<keyword evidence="5" id="KW-0410">Iron transport</keyword>
<evidence type="ECO:0000256" key="17">
    <source>
        <dbReference type="SAM" id="SignalP"/>
    </source>
</evidence>
<evidence type="ECO:0000313" key="21">
    <source>
        <dbReference type="Proteomes" id="UP000321638"/>
    </source>
</evidence>
<feature type="domain" description="TonB-dependent receptor-like beta-barrel" evidence="18">
    <location>
        <begin position="254"/>
        <end position="699"/>
    </location>
</feature>
<comment type="caution">
    <text evidence="20">The sequence shown here is derived from an EMBL/GenBank/DDBJ whole genome shotgun (WGS) entry which is preliminary data.</text>
</comment>
<comment type="similarity">
    <text evidence="2 14 15">Belongs to the TonB-dependent receptor family.</text>
</comment>
<keyword evidence="21" id="KW-1185">Reference proteome</keyword>
<evidence type="ECO:0000256" key="8">
    <source>
        <dbReference type="ARBA" id="ARBA00023004"/>
    </source>
</evidence>
<dbReference type="OrthoDB" id="9760333at2"/>
<feature type="compositionally biased region" description="Pro residues" evidence="16">
    <location>
        <begin position="44"/>
        <end position="53"/>
    </location>
</feature>
<evidence type="ECO:0000256" key="6">
    <source>
        <dbReference type="ARBA" id="ARBA00022692"/>
    </source>
</evidence>
<dbReference type="InterPro" id="IPR039426">
    <property type="entry name" value="TonB-dep_rcpt-like"/>
</dbReference>
<keyword evidence="13 14" id="KW-0998">Cell outer membrane</keyword>
<keyword evidence="10 15" id="KW-0798">TonB box</keyword>
<evidence type="ECO:0000256" key="13">
    <source>
        <dbReference type="ARBA" id="ARBA00023237"/>
    </source>
</evidence>
<dbReference type="Gene3D" id="2.40.170.20">
    <property type="entry name" value="TonB-dependent receptor, beta-barrel domain"/>
    <property type="match status" value="1"/>
</dbReference>
<proteinExistence type="inferred from homology"/>
<dbReference type="GO" id="GO:0015891">
    <property type="term" value="P:siderophore transport"/>
    <property type="evidence" value="ECO:0007669"/>
    <property type="project" value="InterPro"/>
</dbReference>
<dbReference type="InterPro" id="IPR000531">
    <property type="entry name" value="Beta-barrel_TonB"/>
</dbReference>
<dbReference type="CDD" id="cd01347">
    <property type="entry name" value="ligand_gated_channel"/>
    <property type="match status" value="1"/>
</dbReference>
<reference evidence="20 21" key="1">
    <citation type="submission" date="2019-06" db="EMBL/GenBank/DDBJ databases">
        <title>New taxonomy in bacterial strain CC-CFT640, isolated from vineyard.</title>
        <authorList>
            <person name="Lin S.-Y."/>
            <person name="Tsai C.-F."/>
            <person name="Young C.-C."/>
        </authorList>
    </citation>
    <scope>NUCLEOTIDE SEQUENCE [LARGE SCALE GENOMIC DNA]</scope>
    <source>
        <strain evidence="20 21">CC-CFT640</strain>
    </source>
</reference>
<dbReference type="FunFam" id="2.170.130.10:FF:000001">
    <property type="entry name" value="Catecholate siderophore TonB-dependent receptor"/>
    <property type="match status" value="1"/>
</dbReference>
<evidence type="ECO:0000256" key="15">
    <source>
        <dbReference type="RuleBase" id="RU003357"/>
    </source>
</evidence>
<dbReference type="InterPro" id="IPR037066">
    <property type="entry name" value="Plug_dom_sf"/>
</dbReference>
<feature type="domain" description="TonB-dependent receptor plug" evidence="19">
    <location>
        <begin position="81"/>
        <end position="179"/>
    </location>
</feature>
<feature type="signal peptide" evidence="17">
    <location>
        <begin position="1"/>
        <end position="41"/>
    </location>
</feature>
<dbReference type="Pfam" id="PF00593">
    <property type="entry name" value="TonB_dep_Rec_b-barrel"/>
    <property type="match status" value="1"/>
</dbReference>
<evidence type="ECO:0000256" key="3">
    <source>
        <dbReference type="ARBA" id="ARBA00022448"/>
    </source>
</evidence>
<dbReference type="EMBL" id="VDUZ01000083">
    <property type="protein sequence ID" value="TXL69440.1"/>
    <property type="molecule type" value="Genomic_DNA"/>
</dbReference>
<feature type="chain" id="PRO_5022926093" evidence="17">
    <location>
        <begin position="42"/>
        <end position="732"/>
    </location>
</feature>
<dbReference type="SUPFAM" id="SSF56935">
    <property type="entry name" value="Porins"/>
    <property type="match status" value="1"/>
</dbReference>
<evidence type="ECO:0000256" key="12">
    <source>
        <dbReference type="ARBA" id="ARBA00023170"/>
    </source>
</evidence>
<dbReference type="GO" id="GO:0038023">
    <property type="term" value="F:signaling receptor activity"/>
    <property type="evidence" value="ECO:0007669"/>
    <property type="project" value="InterPro"/>
</dbReference>
<evidence type="ECO:0000259" key="18">
    <source>
        <dbReference type="Pfam" id="PF00593"/>
    </source>
</evidence>
<evidence type="ECO:0000256" key="9">
    <source>
        <dbReference type="ARBA" id="ARBA00023065"/>
    </source>
</evidence>
<dbReference type="PROSITE" id="PS52016">
    <property type="entry name" value="TONB_DEPENDENT_REC_3"/>
    <property type="match status" value="1"/>
</dbReference>
<feature type="region of interest" description="Disordered" evidence="16">
    <location>
        <begin position="42"/>
        <end position="83"/>
    </location>
</feature>